<name>A0ABV5WH25_9BACI</name>
<organism evidence="4 5">
    <name type="scientific">Ectobacillus funiculus</name>
    <dbReference type="NCBI Taxonomy" id="137993"/>
    <lineage>
        <taxon>Bacteria</taxon>
        <taxon>Bacillati</taxon>
        <taxon>Bacillota</taxon>
        <taxon>Bacilli</taxon>
        <taxon>Bacillales</taxon>
        <taxon>Bacillaceae</taxon>
        <taxon>Ectobacillus</taxon>
    </lineage>
</organism>
<evidence type="ECO:0000256" key="2">
    <source>
        <dbReference type="ARBA" id="ARBA00009942"/>
    </source>
</evidence>
<sequence length="119" mass="13511">MLIVYDSMTGNVKRFIQKLNMPAVQIHDELLLDKEYVLVTYTTGFGKVPERVAKFLERNYDRLKGVAASGNRNWGDKFGASADHIAKAYEVPVLSKFEMAGTNKDIEFFKERVLGLATY</sequence>
<evidence type="ECO:0000313" key="5">
    <source>
        <dbReference type="Proteomes" id="UP001589609"/>
    </source>
</evidence>
<evidence type="ECO:0000256" key="3">
    <source>
        <dbReference type="HAMAP-Rule" id="MF_00128"/>
    </source>
</evidence>
<comment type="similarity">
    <text evidence="2 3">Belongs to the NrdI family.</text>
</comment>
<dbReference type="SUPFAM" id="SSF52218">
    <property type="entry name" value="Flavoproteins"/>
    <property type="match status" value="1"/>
</dbReference>
<dbReference type="EMBL" id="JBHMAF010000086">
    <property type="protein sequence ID" value="MFB9759733.1"/>
    <property type="molecule type" value="Genomic_DNA"/>
</dbReference>
<dbReference type="NCBIfam" id="TIGR00333">
    <property type="entry name" value="nrdI"/>
    <property type="match status" value="1"/>
</dbReference>
<dbReference type="Pfam" id="PF07972">
    <property type="entry name" value="Flavodoxin_NdrI"/>
    <property type="match status" value="1"/>
</dbReference>
<protein>
    <recommendedName>
        <fullName evidence="3">Protein NrdI</fullName>
    </recommendedName>
</protein>
<evidence type="ECO:0000256" key="1">
    <source>
        <dbReference type="ARBA" id="ARBA00003999"/>
    </source>
</evidence>
<dbReference type="Gene3D" id="3.40.50.360">
    <property type="match status" value="1"/>
</dbReference>
<dbReference type="PANTHER" id="PTHR37297">
    <property type="entry name" value="PROTEIN NRDI"/>
    <property type="match status" value="1"/>
</dbReference>
<accession>A0ABV5WH25</accession>
<dbReference type="RefSeq" id="WP_129728002.1">
    <property type="nucleotide sequence ID" value="NZ_JAPCYI010000001.1"/>
</dbReference>
<evidence type="ECO:0000313" key="4">
    <source>
        <dbReference type="EMBL" id="MFB9759733.1"/>
    </source>
</evidence>
<dbReference type="PANTHER" id="PTHR37297:SF1">
    <property type="entry name" value="PROTEIN NRDI"/>
    <property type="match status" value="1"/>
</dbReference>
<dbReference type="HAMAP" id="MF_00128">
    <property type="entry name" value="NrdI"/>
    <property type="match status" value="1"/>
</dbReference>
<comment type="caution">
    <text evidence="4">The sequence shown here is derived from an EMBL/GenBank/DDBJ whole genome shotgun (WGS) entry which is preliminary data.</text>
</comment>
<comment type="function">
    <text evidence="1 3">Probably involved in ribonucleotide reductase function.</text>
</comment>
<gene>
    <name evidence="3 4" type="primary">nrdI</name>
    <name evidence="4" type="ORF">ACFFMS_15105</name>
</gene>
<dbReference type="Proteomes" id="UP001589609">
    <property type="component" value="Unassembled WGS sequence"/>
</dbReference>
<proteinExistence type="inferred from homology"/>
<dbReference type="InterPro" id="IPR020852">
    <property type="entry name" value="RNR_Ib_NrdI_bac"/>
</dbReference>
<keyword evidence="5" id="KW-1185">Reference proteome</keyword>
<dbReference type="InterPro" id="IPR029039">
    <property type="entry name" value="Flavoprotein-like_sf"/>
</dbReference>
<dbReference type="InterPro" id="IPR004465">
    <property type="entry name" value="RNR_NrdI"/>
</dbReference>
<dbReference type="PIRSF" id="PIRSF005087">
    <property type="entry name" value="NrdI"/>
    <property type="match status" value="1"/>
</dbReference>
<reference evidence="4 5" key="1">
    <citation type="submission" date="2024-09" db="EMBL/GenBank/DDBJ databases">
        <authorList>
            <person name="Sun Q."/>
            <person name="Mori K."/>
        </authorList>
    </citation>
    <scope>NUCLEOTIDE SEQUENCE [LARGE SCALE GENOMIC DNA]</scope>
    <source>
        <strain evidence="4 5">JCM 11201</strain>
    </source>
</reference>